<dbReference type="SUPFAM" id="SSF56112">
    <property type="entry name" value="Protein kinase-like (PK-like)"/>
    <property type="match status" value="1"/>
</dbReference>
<evidence type="ECO:0000313" key="2">
    <source>
        <dbReference type="Proteomes" id="UP000039865"/>
    </source>
</evidence>
<organism evidence="1 2">
    <name type="scientific">Stylonychia lemnae</name>
    <name type="common">Ciliate</name>
    <dbReference type="NCBI Taxonomy" id="5949"/>
    <lineage>
        <taxon>Eukaryota</taxon>
        <taxon>Sar</taxon>
        <taxon>Alveolata</taxon>
        <taxon>Ciliophora</taxon>
        <taxon>Intramacronucleata</taxon>
        <taxon>Spirotrichea</taxon>
        <taxon>Stichotrichia</taxon>
        <taxon>Sporadotrichida</taxon>
        <taxon>Oxytrichidae</taxon>
        <taxon>Stylonychinae</taxon>
        <taxon>Stylonychia</taxon>
    </lineage>
</organism>
<dbReference type="Proteomes" id="UP000039865">
    <property type="component" value="Unassembled WGS sequence"/>
</dbReference>
<dbReference type="AlphaFoldDB" id="A0A078B8P4"/>
<proteinExistence type="predicted"/>
<dbReference type="OrthoDB" id="10338707at2759"/>
<sequence length="296" mass="34654">MTSPSQMLKKRYKINEPITDATDIIYGFDQMSKMPKNLKVMIRVYRSQPEYQRQTQLFKNLRSHMVSTLLDFWEENGLGFIVLERGSYTVDQYLVEMQGKIDLDTKKYILLDMISTWIFLYQYGYYSEFKPEDFMWYGGGHWKLINCANVCPFSEIIQNPGDQMDFIHVDRDVVIKVINFEHSQVLHDPDVPIQSLGMMLLELFLMSPVLANKGYEDLTEDLRKGALMSFVTTEEDKSIFEILKHIILQNKHEQDEQNQLILHIDALIKIWNNNSTPDANEIKKNPGKYIKKAGAF</sequence>
<name>A0A078B8P4_STYLE</name>
<accession>A0A078B8P4</accession>
<keyword evidence="2" id="KW-1185">Reference proteome</keyword>
<dbReference type="InterPro" id="IPR011009">
    <property type="entry name" value="Kinase-like_dom_sf"/>
</dbReference>
<reference evidence="1 2" key="1">
    <citation type="submission" date="2014-06" db="EMBL/GenBank/DDBJ databases">
        <authorList>
            <person name="Swart Estienne"/>
        </authorList>
    </citation>
    <scope>NUCLEOTIDE SEQUENCE [LARGE SCALE GENOMIC DNA]</scope>
    <source>
        <strain evidence="1 2">130c</strain>
    </source>
</reference>
<dbReference type="EMBL" id="CCKQ01017788">
    <property type="protein sequence ID" value="CDW89682.1"/>
    <property type="molecule type" value="Genomic_DNA"/>
</dbReference>
<evidence type="ECO:0008006" key="3">
    <source>
        <dbReference type="Google" id="ProtNLM"/>
    </source>
</evidence>
<protein>
    <recommendedName>
        <fullName evidence="3">Protein kinase domain-containing protein</fullName>
    </recommendedName>
</protein>
<dbReference type="InParanoid" id="A0A078B8P4"/>
<evidence type="ECO:0000313" key="1">
    <source>
        <dbReference type="EMBL" id="CDW89682.1"/>
    </source>
</evidence>
<gene>
    <name evidence="1" type="primary">Contig12510.g13350</name>
    <name evidence="1" type="ORF">STYLEM_18819</name>
</gene>